<sequence length="113" mass="11963">MALPPFFGQGTTSRSCRCQPAIASRASRLPFLSGAVLFRGLSSLPSLRWLCSSESPQKPLVAVAALTSSIRCHLRRCPCASPSRDLRLIAAAAADFRSGADFRSSTALEPALA</sequence>
<comment type="caution">
    <text evidence="1">The sequence shown here is derived from an EMBL/GenBank/DDBJ whole genome shotgun (WGS) entry which is preliminary data.</text>
</comment>
<evidence type="ECO:0000313" key="2">
    <source>
        <dbReference type="Proteomes" id="UP001266305"/>
    </source>
</evidence>
<organism evidence="1 2">
    <name type="scientific">Saguinus oedipus</name>
    <name type="common">Cotton-top tamarin</name>
    <name type="synonym">Oedipomidas oedipus</name>
    <dbReference type="NCBI Taxonomy" id="9490"/>
    <lineage>
        <taxon>Eukaryota</taxon>
        <taxon>Metazoa</taxon>
        <taxon>Chordata</taxon>
        <taxon>Craniata</taxon>
        <taxon>Vertebrata</taxon>
        <taxon>Euteleostomi</taxon>
        <taxon>Mammalia</taxon>
        <taxon>Eutheria</taxon>
        <taxon>Euarchontoglires</taxon>
        <taxon>Primates</taxon>
        <taxon>Haplorrhini</taxon>
        <taxon>Platyrrhini</taxon>
        <taxon>Cebidae</taxon>
        <taxon>Callitrichinae</taxon>
        <taxon>Saguinus</taxon>
    </lineage>
</organism>
<dbReference type="Proteomes" id="UP001266305">
    <property type="component" value="Unassembled WGS sequence"/>
</dbReference>
<proteinExistence type="predicted"/>
<reference evidence="1 2" key="1">
    <citation type="submission" date="2023-05" db="EMBL/GenBank/DDBJ databases">
        <title>B98-5 Cell Line De Novo Hybrid Assembly: An Optical Mapping Approach.</title>
        <authorList>
            <person name="Kananen K."/>
            <person name="Auerbach J.A."/>
            <person name="Kautto E."/>
            <person name="Blachly J.S."/>
        </authorList>
    </citation>
    <scope>NUCLEOTIDE SEQUENCE [LARGE SCALE GENOMIC DNA]</scope>
    <source>
        <strain evidence="1">B95-8</strain>
        <tissue evidence="1">Cell line</tissue>
    </source>
</reference>
<dbReference type="EMBL" id="JASSZA010000019">
    <property type="protein sequence ID" value="KAK2089059.1"/>
    <property type="molecule type" value="Genomic_DNA"/>
</dbReference>
<accession>A0ABQ9TWA4</accession>
<gene>
    <name evidence="1" type="ORF">P7K49_034966</name>
</gene>
<name>A0ABQ9TWA4_SAGOE</name>
<evidence type="ECO:0000313" key="1">
    <source>
        <dbReference type="EMBL" id="KAK2089059.1"/>
    </source>
</evidence>
<protein>
    <submittedName>
        <fullName evidence="1">Uncharacterized protein</fullName>
    </submittedName>
</protein>
<keyword evidence="2" id="KW-1185">Reference proteome</keyword>